<keyword evidence="1" id="KW-0812">Transmembrane</keyword>
<feature type="transmembrane region" description="Helical" evidence="1">
    <location>
        <begin position="25"/>
        <end position="48"/>
    </location>
</feature>
<dbReference type="RefSeq" id="WP_015746938.1">
    <property type="nucleotide sequence ID" value="NC_013235.1"/>
</dbReference>
<keyword evidence="4" id="KW-1185">Reference proteome</keyword>
<reference evidence="3 4" key="2">
    <citation type="journal article" date="2010" name="Stand. Genomic Sci.">
        <title>Complete genome sequence of Nakamurella multipartita type strain (Y-104).</title>
        <authorList>
            <person name="Tice H."/>
            <person name="Mayilraj S."/>
            <person name="Sims D."/>
            <person name="Lapidus A."/>
            <person name="Nolan M."/>
            <person name="Lucas S."/>
            <person name="Glavina Del Rio T."/>
            <person name="Copeland A."/>
            <person name="Cheng J.F."/>
            <person name="Meincke L."/>
            <person name="Bruce D."/>
            <person name="Goodwin L."/>
            <person name="Pitluck S."/>
            <person name="Ivanova N."/>
            <person name="Mavromatis K."/>
            <person name="Ovchinnikova G."/>
            <person name="Pati A."/>
            <person name="Chen A."/>
            <person name="Palaniappan K."/>
            <person name="Land M."/>
            <person name="Hauser L."/>
            <person name="Chang Y.J."/>
            <person name="Jeffries C.D."/>
            <person name="Detter J.C."/>
            <person name="Brettin T."/>
            <person name="Rohde M."/>
            <person name="Goker M."/>
            <person name="Bristow J."/>
            <person name="Eisen J.A."/>
            <person name="Markowitz V."/>
            <person name="Hugenholtz P."/>
            <person name="Kyrpides N.C."/>
            <person name="Klenk H.P."/>
            <person name="Chen F."/>
        </authorList>
    </citation>
    <scope>NUCLEOTIDE SEQUENCE [LARGE SCALE GENOMIC DNA]</scope>
    <source>
        <strain evidence="4">ATCC 700099 / DSM 44233 / CIP 104796 / JCM 9543 / NBRC 105858 / Y-104</strain>
    </source>
</reference>
<sequence length="164" mass="16576">MTPERGAPLPVEAEAERDRGSITPLVIGMFVCLLILTAGVTAAGSAFLSGQRLQRLCDGAVAAAVGAVDPARSSAAGVRVADPIAAANQYLGVRGPDVGAVITVGQNTISARCTNQAPITFGALFGSPTLTRTVTSTSQPIRRLGASLTMEAPSTTSPTEGTLI</sequence>
<gene>
    <name evidence="3" type="ordered locus">Namu_1645</name>
</gene>
<keyword evidence="1" id="KW-0472">Membrane</keyword>
<dbReference type="KEGG" id="nml:Namu_1645"/>
<dbReference type="InParanoid" id="C8XFS4"/>
<evidence type="ECO:0000313" key="4">
    <source>
        <dbReference type="Proteomes" id="UP000002218"/>
    </source>
</evidence>
<dbReference type="STRING" id="479431.Namu_1645"/>
<dbReference type="EMBL" id="CP001737">
    <property type="protein sequence ID" value="ACV78035.1"/>
    <property type="molecule type" value="Genomic_DNA"/>
</dbReference>
<keyword evidence="1" id="KW-1133">Transmembrane helix</keyword>
<proteinExistence type="predicted"/>
<name>C8XFS4_NAKMY</name>
<organism evidence="3 4">
    <name type="scientific">Nakamurella multipartita (strain ATCC 700099 / DSM 44233 / CIP 104796 / JCM 9543 / NBRC 105858 / Y-104)</name>
    <name type="common">Microsphaera multipartita</name>
    <dbReference type="NCBI Taxonomy" id="479431"/>
    <lineage>
        <taxon>Bacteria</taxon>
        <taxon>Bacillati</taxon>
        <taxon>Actinomycetota</taxon>
        <taxon>Actinomycetes</taxon>
        <taxon>Nakamurellales</taxon>
        <taxon>Nakamurellaceae</taxon>
        <taxon>Nakamurella</taxon>
    </lineage>
</organism>
<evidence type="ECO:0000313" key="3">
    <source>
        <dbReference type="EMBL" id="ACV78035.1"/>
    </source>
</evidence>
<dbReference type="Proteomes" id="UP000002218">
    <property type="component" value="Chromosome"/>
</dbReference>
<evidence type="ECO:0000259" key="2">
    <source>
        <dbReference type="Pfam" id="PF13400"/>
    </source>
</evidence>
<dbReference type="HOGENOM" id="CLU_1617242_0_0_11"/>
<dbReference type="OrthoDB" id="5198794at2"/>
<dbReference type="Pfam" id="PF13400">
    <property type="entry name" value="Tad"/>
    <property type="match status" value="1"/>
</dbReference>
<feature type="domain" description="Putative Flp pilus-assembly TadG-like N-terminal" evidence="2">
    <location>
        <begin position="20"/>
        <end position="65"/>
    </location>
</feature>
<dbReference type="InterPro" id="IPR028087">
    <property type="entry name" value="Tad_N"/>
</dbReference>
<protein>
    <recommendedName>
        <fullName evidence="2">Putative Flp pilus-assembly TadG-like N-terminal domain-containing protein</fullName>
    </recommendedName>
</protein>
<dbReference type="AlphaFoldDB" id="C8XFS4"/>
<accession>C8XFS4</accession>
<reference evidence="4" key="1">
    <citation type="submission" date="2009-09" db="EMBL/GenBank/DDBJ databases">
        <title>The complete genome of Nakamurella multipartita DSM 44233.</title>
        <authorList>
            <consortium name="US DOE Joint Genome Institute (JGI-PGF)"/>
            <person name="Lucas S."/>
            <person name="Copeland A."/>
            <person name="Lapidus A."/>
            <person name="Glavina del Rio T."/>
            <person name="Dalin E."/>
            <person name="Tice H."/>
            <person name="Bruce D."/>
            <person name="Goodwin L."/>
            <person name="Pitluck S."/>
            <person name="Kyrpides N."/>
            <person name="Mavromatis K."/>
            <person name="Ivanova N."/>
            <person name="Ovchinnikova G."/>
            <person name="Sims D."/>
            <person name="Meincke L."/>
            <person name="Brettin T."/>
            <person name="Detter J.C."/>
            <person name="Han C."/>
            <person name="Larimer F."/>
            <person name="Land M."/>
            <person name="Hauser L."/>
            <person name="Markowitz V."/>
            <person name="Cheng J.-F."/>
            <person name="Hugenholtz P."/>
            <person name="Woyke T."/>
            <person name="Wu D."/>
            <person name="Klenk H.-P."/>
            <person name="Eisen J.A."/>
        </authorList>
    </citation>
    <scope>NUCLEOTIDE SEQUENCE [LARGE SCALE GENOMIC DNA]</scope>
    <source>
        <strain evidence="4">ATCC 700099 / DSM 44233 / CIP 104796 / JCM 9543 / NBRC 105858 / Y-104</strain>
    </source>
</reference>
<evidence type="ECO:0000256" key="1">
    <source>
        <dbReference type="SAM" id="Phobius"/>
    </source>
</evidence>